<dbReference type="AlphaFoldDB" id="A0A1G2HSX6"/>
<dbReference type="Proteomes" id="UP000178774">
    <property type="component" value="Unassembled WGS sequence"/>
</dbReference>
<dbReference type="EMBL" id="MHOP01000023">
    <property type="protein sequence ID" value="OGZ65331.1"/>
    <property type="molecule type" value="Genomic_DNA"/>
</dbReference>
<gene>
    <name evidence="1" type="ORF">A2822_02335</name>
</gene>
<sequence length="126" mass="14471">MQAMENVKKEFIMKKRGEILSELGDYLKEIKHDMSVDQILAAVKNDDDDEAFDEMVIMLSESDDVPDSETAQEFAMELFNYFPRKSFGGKSLAEKMPFDELQKMEEAFQKLKDGTASSDYSYTLPD</sequence>
<protein>
    <submittedName>
        <fullName evidence="1">Uncharacterized protein</fullName>
    </submittedName>
</protein>
<accession>A0A1G2HSX6</accession>
<evidence type="ECO:0000313" key="2">
    <source>
        <dbReference type="Proteomes" id="UP000178774"/>
    </source>
</evidence>
<evidence type="ECO:0000313" key="1">
    <source>
        <dbReference type="EMBL" id="OGZ65331.1"/>
    </source>
</evidence>
<reference evidence="1 2" key="1">
    <citation type="journal article" date="2016" name="Nat. Commun.">
        <title>Thousands of microbial genomes shed light on interconnected biogeochemical processes in an aquifer system.</title>
        <authorList>
            <person name="Anantharaman K."/>
            <person name="Brown C.T."/>
            <person name="Hug L.A."/>
            <person name="Sharon I."/>
            <person name="Castelle C.J."/>
            <person name="Probst A.J."/>
            <person name="Thomas B.C."/>
            <person name="Singh A."/>
            <person name="Wilkins M.J."/>
            <person name="Karaoz U."/>
            <person name="Brodie E.L."/>
            <person name="Williams K.H."/>
            <person name="Hubbard S.S."/>
            <person name="Banfield J.F."/>
        </authorList>
    </citation>
    <scope>NUCLEOTIDE SEQUENCE [LARGE SCALE GENOMIC DNA]</scope>
</reference>
<organism evidence="1 2">
    <name type="scientific">Candidatus Staskawiczbacteria bacterium RIFCSPHIGHO2_01_FULL_41_41</name>
    <dbReference type="NCBI Taxonomy" id="1802203"/>
    <lineage>
        <taxon>Bacteria</taxon>
        <taxon>Candidatus Staskawicziibacteriota</taxon>
    </lineage>
</organism>
<proteinExistence type="predicted"/>
<name>A0A1G2HSX6_9BACT</name>
<comment type="caution">
    <text evidence="1">The sequence shown here is derived from an EMBL/GenBank/DDBJ whole genome shotgun (WGS) entry which is preliminary data.</text>
</comment>